<feature type="coiled-coil region" evidence="1">
    <location>
        <begin position="502"/>
        <end position="589"/>
    </location>
</feature>
<feature type="coiled-coil region" evidence="1">
    <location>
        <begin position="422"/>
        <end position="475"/>
    </location>
</feature>
<accession>A0A210R528</accession>
<dbReference type="AlphaFoldDB" id="A0A210R528"/>
<comment type="caution">
    <text evidence="3">The sequence shown here is derived from an EMBL/GenBank/DDBJ whole genome shotgun (WGS) entry which is preliminary data.</text>
</comment>
<dbReference type="Proteomes" id="UP000242188">
    <property type="component" value="Unassembled WGS sequence"/>
</dbReference>
<proteinExistence type="predicted"/>
<feature type="coiled-coil region" evidence="1">
    <location>
        <begin position="200"/>
        <end position="395"/>
    </location>
</feature>
<evidence type="ECO:0000313" key="3">
    <source>
        <dbReference type="EMBL" id="OWF56036.1"/>
    </source>
</evidence>
<reference evidence="3 4" key="1">
    <citation type="journal article" date="2017" name="Nat. Ecol. Evol.">
        <title>Scallop genome provides insights into evolution of bilaterian karyotype and development.</title>
        <authorList>
            <person name="Wang S."/>
            <person name="Zhang J."/>
            <person name="Jiao W."/>
            <person name="Li J."/>
            <person name="Xun X."/>
            <person name="Sun Y."/>
            <person name="Guo X."/>
            <person name="Huan P."/>
            <person name="Dong B."/>
            <person name="Zhang L."/>
            <person name="Hu X."/>
            <person name="Sun X."/>
            <person name="Wang J."/>
            <person name="Zhao C."/>
            <person name="Wang Y."/>
            <person name="Wang D."/>
            <person name="Huang X."/>
            <person name="Wang R."/>
            <person name="Lv J."/>
            <person name="Li Y."/>
            <person name="Zhang Z."/>
            <person name="Liu B."/>
            <person name="Lu W."/>
            <person name="Hui Y."/>
            <person name="Liang J."/>
            <person name="Zhou Z."/>
            <person name="Hou R."/>
            <person name="Li X."/>
            <person name="Liu Y."/>
            <person name="Li H."/>
            <person name="Ning X."/>
            <person name="Lin Y."/>
            <person name="Zhao L."/>
            <person name="Xing Q."/>
            <person name="Dou J."/>
            <person name="Li Y."/>
            <person name="Mao J."/>
            <person name="Guo H."/>
            <person name="Dou H."/>
            <person name="Li T."/>
            <person name="Mu C."/>
            <person name="Jiang W."/>
            <person name="Fu Q."/>
            <person name="Fu X."/>
            <person name="Miao Y."/>
            <person name="Liu J."/>
            <person name="Yu Q."/>
            <person name="Li R."/>
            <person name="Liao H."/>
            <person name="Li X."/>
            <person name="Kong Y."/>
            <person name="Jiang Z."/>
            <person name="Chourrout D."/>
            <person name="Li R."/>
            <person name="Bao Z."/>
        </authorList>
    </citation>
    <scope>NUCLEOTIDE SEQUENCE [LARGE SCALE GENOMIC DNA]</scope>
    <source>
        <strain evidence="3 4">PY_sf001</strain>
    </source>
</reference>
<sequence length="712" mass="83220">MKTKMSDGKPEDTKAEPGEFEHYHPQHPLPEGIRKMEHDDTICKYCGVSYLIHNEIKAMEAKLKKTIAEMEHYRGSMEREKQLRIDYDRLMGETKELRENSQNMENIISSLRSSLKNEEELSNHLRLQNQNTQGELNRTITERESYRLKFTLFEEKLPYIKTQLASQRQAMRDVHKFVEERDTNVQTELQLLQKNIIEKYQSEQKGMSSLLEQIEKLESEKSESSMQSTMMTEKVRRQEKELKSLSNVRDENSKLQQKCDSLETCIKDIRQQLDDAVSTTRQLNLQSQQFKDSLRNKAQEIEDITAQSRRKEQNTEMTLQKLQSDLKKKDTELMTLTKEMKSIESRFKEQKRKEEEIHRKATLTVTETRELKNILAKAEEEIEQLKGERESMIMSHQNRIEQLRESFKQKMFEAECWPEKLEEALQKERAKHVASLNAMEERLKENFILEIQIEKEKYQELLGKYQNSNKEHEAVLKAQLNSLESKYRSEIRDLQKFLSDTKERAKDSEDSLRKEVQSLKSIIQNLENRLGRLDIGNEEMISTLRQQLKETHQELEDTRQQVEDQAGQLKTAQEENAFLQETVRKECEERFELMEKFSEVKEELLHLKKPSGGYSSLNSSRNSSAANLKRSGSFNTRKPSPPEEGLSRRDSEGASPMKTKTPSAPSNKELGPSTNNELTFGGESAKVSGRLKGNSLAENRRRIAQILGRREK</sequence>
<dbReference type="PANTHER" id="PTHR34251:SF1">
    <property type="entry name" value="LEUCINE, GLUTAMATE AND LYSINE RICH 1"/>
    <property type="match status" value="1"/>
</dbReference>
<dbReference type="OrthoDB" id="10256467at2759"/>
<evidence type="ECO:0000313" key="4">
    <source>
        <dbReference type="Proteomes" id="UP000242188"/>
    </source>
</evidence>
<feature type="compositionally biased region" description="Low complexity" evidence="2">
    <location>
        <begin position="615"/>
        <end position="631"/>
    </location>
</feature>
<protein>
    <submittedName>
        <fullName evidence="3">Leucine-, glutamate-and lysine-rich protein 1</fullName>
    </submittedName>
</protein>
<feature type="compositionally biased region" description="Basic and acidic residues" evidence="2">
    <location>
        <begin position="1"/>
        <end position="24"/>
    </location>
</feature>
<dbReference type="STRING" id="6573.A0A210R528"/>
<feature type="region of interest" description="Disordered" evidence="2">
    <location>
        <begin position="609"/>
        <end position="695"/>
    </location>
</feature>
<dbReference type="PANTHER" id="PTHR34251">
    <property type="entry name" value="LEUCINE-, GLUTAMATE- AND LYSINE-RICH PROTEIN 1"/>
    <property type="match status" value="1"/>
</dbReference>
<evidence type="ECO:0000256" key="2">
    <source>
        <dbReference type="SAM" id="MobiDB-lite"/>
    </source>
</evidence>
<organism evidence="3 4">
    <name type="scientific">Mizuhopecten yessoensis</name>
    <name type="common">Japanese scallop</name>
    <name type="synonym">Patinopecten yessoensis</name>
    <dbReference type="NCBI Taxonomy" id="6573"/>
    <lineage>
        <taxon>Eukaryota</taxon>
        <taxon>Metazoa</taxon>
        <taxon>Spiralia</taxon>
        <taxon>Lophotrochozoa</taxon>
        <taxon>Mollusca</taxon>
        <taxon>Bivalvia</taxon>
        <taxon>Autobranchia</taxon>
        <taxon>Pteriomorphia</taxon>
        <taxon>Pectinida</taxon>
        <taxon>Pectinoidea</taxon>
        <taxon>Pectinidae</taxon>
        <taxon>Mizuhopecten</taxon>
    </lineage>
</organism>
<dbReference type="EMBL" id="NEDP02000370">
    <property type="protein sequence ID" value="OWF56036.1"/>
    <property type="molecule type" value="Genomic_DNA"/>
</dbReference>
<feature type="compositionally biased region" description="Polar residues" evidence="2">
    <location>
        <begin position="658"/>
        <end position="678"/>
    </location>
</feature>
<gene>
    <name evidence="3" type="ORF">KP79_PYT20964</name>
</gene>
<dbReference type="InterPro" id="IPR038799">
    <property type="entry name" value="LEKR1"/>
</dbReference>
<name>A0A210R528_MIZYE</name>
<feature type="region of interest" description="Disordered" evidence="2">
    <location>
        <begin position="1"/>
        <end position="31"/>
    </location>
</feature>
<evidence type="ECO:0000256" key="1">
    <source>
        <dbReference type="SAM" id="Coils"/>
    </source>
</evidence>
<keyword evidence="4" id="KW-1185">Reference proteome</keyword>
<keyword evidence="1" id="KW-0175">Coiled coil</keyword>
<feature type="coiled-coil region" evidence="1">
    <location>
        <begin position="56"/>
        <end position="135"/>
    </location>
</feature>